<sequence>MNAMSSLLLALQQADSFFPGGAVAWSWGLETLLADGYLGNGEVVAPRRRQRTVRLNR</sequence>
<gene>
    <name evidence="1" type="ORF">PSYMO_05895</name>
</gene>
<dbReference type="EMBL" id="AEAG01000235">
    <property type="protein sequence ID" value="EGH21042.1"/>
    <property type="molecule type" value="Genomic_DNA"/>
</dbReference>
<dbReference type="Gene3D" id="1.10.4190.10">
    <property type="entry name" value="Urease accessory protein UreF"/>
    <property type="match status" value="1"/>
</dbReference>
<name>A0A656G5J6_PSEA0</name>
<dbReference type="Proteomes" id="UP000003465">
    <property type="component" value="Unassembled WGS sequence"/>
</dbReference>
<protein>
    <submittedName>
        <fullName evidence="1">Urease accessory protein UreF</fullName>
    </submittedName>
</protein>
<comment type="caution">
    <text evidence="1">The sequence shown here is derived from an EMBL/GenBank/DDBJ whole genome shotgun (WGS) entry which is preliminary data.</text>
</comment>
<evidence type="ECO:0000313" key="1">
    <source>
        <dbReference type="EMBL" id="EGH21042.1"/>
    </source>
</evidence>
<feature type="non-terminal residue" evidence="1">
    <location>
        <position position="57"/>
    </location>
</feature>
<organism evidence="1 2">
    <name type="scientific">Pseudomonas amygdali pv. mori str. 301020</name>
    <dbReference type="NCBI Taxonomy" id="629261"/>
    <lineage>
        <taxon>Bacteria</taxon>
        <taxon>Pseudomonadati</taxon>
        <taxon>Pseudomonadota</taxon>
        <taxon>Gammaproteobacteria</taxon>
        <taxon>Pseudomonadales</taxon>
        <taxon>Pseudomonadaceae</taxon>
        <taxon>Pseudomonas</taxon>
        <taxon>Pseudomonas amygdali</taxon>
    </lineage>
</organism>
<dbReference type="AlphaFoldDB" id="A0A656G5J6"/>
<dbReference type="InterPro" id="IPR038277">
    <property type="entry name" value="UreF_sf"/>
</dbReference>
<proteinExistence type="predicted"/>
<accession>A0A656G5J6</accession>
<reference evidence="1 2" key="1">
    <citation type="journal article" date="2011" name="PLoS Pathog.">
        <title>Dynamic evolution of pathogenicity revealed by sequencing and comparative genomics of 19 Pseudomonas syringae isolates.</title>
        <authorList>
            <person name="Baltrus D.A."/>
            <person name="Nishimura M.T."/>
            <person name="Romanchuk A."/>
            <person name="Chang J.H."/>
            <person name="Mukhtar M.S."/>
            <person name="Cherkis K."/>
            <person name="Roach J."/>
            <person name="Grant S.R."/>
            <person name="Jones C.D."/>
            <person name="Dangl J.L."/>
        </authorList>
    </citation>
    <scope>NUCLEOTIDE SEQUENCE [LARGE SCALE GENOMIC DNA]</scope>
    <source>
        <strain evidence="1 2">301020</strain>
    </source>
</reference>
<evidence type="ECO:0000313" key="2">
    <source>
        <dbReference type="Proteomes" id="UP000003465"/>
    </source>
</evidence>